<keyword evidence="1" id="KW-0812">Transmembrane</keyword>
<dbReference type="EMBL" id="LT629711">
    <property type="protein sequence ID" value="SDP35746.1"/>
    <property type="molecule type" value="Genomic_DNA"/>
</dbReference>
<feature type="transmembrane region" description="Helical" evidence="1">
    <location>
        <begin position="69"/>
        <end position="89"/>
    </location>
</feature>
<dbReference type="Proteomes" id="UP000199077">
    <property type="component" value="Chromosome I"/>
</dbReference>
<dbReference type="InterPro" id="IPR046289">
    <property type="entry name" value="DUF6326"/>
</dbReference>
<dbReference type="STRING" id="443156.SAMN04489867_2179"/>
<organism evidence="2 3">
    <name type="scientific">Pedococcus dokdonensis</name>
    <dbReference type="NCBI Taxonomy" id="443156"/>
    <lineage>
        <taxon>Bacteria</taxon>
        <taxon>Bacillati</taxon>
        <taxon>Actinomycetota</taxon>
        <taxon>Actinomycetes</taxon>
        <taxon>Micrococcales</taxon>
        <taxon>Intrasporangiaceae</taxon>
        <taxon>Pedococcus</taxon>
    </lineage>
</organism>
<keyword evidence="1" id="KW-1133">Transmembrane helix</keyword>
<gene>
    <name evidence="2" type="ORF">SAMN04489867_2179</name>
</gene>
<reference evidence="3" key="1">
    <citation type="submission" date="2016-10" db="EMBL/GenBank/DDBJ databases">
        <authorList>
            <person name="Varghese N."/>
            <person name="Submissions S."/>
        </authorList>
    </citation>
    <scope>NUCLEOTIDE SEQUENCE [LARGE SCALE GENOMIC DNA]</scope>
    <source>
        <strain evidence="3">DSM 22329</strain>
    </source>
</reference>
<feature type="transmembrane region" description="Helical" evidence="1">
    <location>
        <begin position="109"/>
        <end position="127"/>
    </location>
</feature>
<keyword evidence="1" id="KW-0472">Membrane</keyword>
<evidence type="ECO:0000256" key="1">
    <source>
        <dbReference type="SAM" id="Phobius"/>
    </source>
</evidence>
<protein>
    <submittedName>
        <fullName evidence="2">Uncharacterized protein</fullName>
    </submittedName>
</protein>
<proteinExistence type="predicted"/>
<accession>A0A1H0S3B7</accession>
<dbReference type="AlphaFoldDB" id="A0A1H0S3B7"/>
<evidence type="ECO:0000313" key="2">
    <source>
        <dbReference type="EMBL" id="SDP35746.1"/>
    </source>
</evidence>
<feature type="transmembrane region" description="Helical" evidence="1">
    <location>
        <begin position="163"/>
        <end position="184"/>
    </location>
</feature>
<sequence length="190" mass="20282">MCVPLDSATVEPTIPFNPLEPTMSHTSTSTARTAAARMTAAGDSARTTAAGDSAARTLDDPRLPVRVKLAAAWTSVMFLYAYVDIIAFFKPGVVDTILDGKVWEFDATQTLLTTIIALMAIPTFMIVLSTTLPARASRLTNLVVASVQIPYAAFNLAGGTWPFYYGLGVVLEVGLLVLILRMAATWPKAA</sequence>
<evidence type="ECO:0000313" key="3">
    <source>
        <dbReference type="Proteomes" id="UP000199077"/>
    </source>
</evidence>
<name>A0A1H0S3B7_9MICO</name>
<keyword evidence="3" id="KW-1185">Reference proteome</keyword>
<dbReference type="Pfam" id="PF19851">
    <property type="entry name" value="DUF6326"/>
    <property type="match status" value="1"/>
</dbReference>